<gene>
    <name evidence="3" type="ORF">ARTHRO_10535</name>
</gene>
<dbReference type="GO" id="GO:0008800">
    <property type="term" value="F:beta-lactamase activity"/>
    <property type="evidence" value="ECO:0007669"/>
    <property type="project" value="InterPro"/>
</dbReference>
<name>A0A9P1KC50_9CYAN</name>
<dbReference type="EMBL" id="FO818640">
    <property type="protein sequence ID" value="CDM92862.1"/>
    <property type="molecule type" value="Genomic_DNA"/>
</dbReference>
<dbReference type="RefSeq" id="WP_006621760.1">
    <property type="nucleotide sequence ID" value="NZ_FO818640.1"/>
</dbReference>
<evidence type="ECO:0000259" key="2">
    <source>
        <dbReference type="Pfam" id="PF13354"/>
    </source>
</evidence>
<evidence type="ECO:0000256" key="1">
    <source>
        <dbReference type="SAM" id="Phobius"/>
    </source>
</evidence>
<proteinExistence type="predicted"/>
<organism evidence="3 4">
    <name type="scientific">Limnospira indica PCC 8005</name>
    <dbReference type="NCBI Taxonomy" id="376219"/>
    <lineage>
        <taxon>Bacteria</taxon>
        <taxon>Bacillati</taxon>
        <taxon>Cyanobacteriota</taxon>
        <taxon>Cyanophyceae</taxon>
        <taxon>Oscillatoriophycideae</taxon>
        <taxon>Oscillatoriales</taxon>
        <taxon>Sirenicapillariaceae</taxon>
        <taxon>Limnospira</taxon>
    </lineage>
</organism>
<reference evidence="3 4" key="1">
    <citation type="submission" date="2014-02" db="EMBL/GenBank/DDBJ databases">
        <authorList>
            <person name="Genoscope - CEA"/>
        </authorList>
    </citation>
    <scope>NUCLEOTIDE SEQUENCE [LARGE SCALE GENOMIC DNA]</scope>
    <source>
        <strain evidence="3 4">PCC 8005</strain>
    </source>
</reference>
<protein>
    <recommendedName>
        <fullName evidence="2">Beta-lactamase class A catalytic domain-containing protein</fullName>
    </recommendedName>
</protein>
<evidence type="ECO:0000313" key="4">
    <source>
        <dbReference type="Proteomes" id="UP000032946"/>
    </source>
</evidence>
<dbReference type="AlphaFoldDB" id="A0A9P1KC50"/>
<keyword evidence="1" id="KW-1133">Transmembrane helix</keyword>
<dbReference type="SUPFAM" id="SSF56601">
    <property type="entry name" value="beta-lactamase/transpeptidase-like"/>
    <property type="match status" value="1"/>
</dbReference>
<dbReference type="Gene3D" id="3.40.710.10">
    <property type="entry name" value="DD-peptidase/beta-lactamase superfamily"/>
    <property type="match status" value="1"/>
</dbReference>
<sequence length="421" mass="48694">MAVHKYFFKNNHKNQGERQGLRRAYLATNNYPNKKHLSRLAWTTIVMSVSLVLGLSGAAILYFVFPPKPSLNNDRYLDNTIFREPPNSIDLSPDSVDLNITSRLESREGINPNWVYNVTNPTHFKPNDNLQNIVNEVVYTARMRGLPTNSLSIHLIDLNKQTEGTYQADVFRYPASIPKLFWLVAYYSLQAERNIPPQPIDLPKMGCVTTICKLIQKSDNEAASRIVDFITDTTSISHTEDYQTWLNKRYSVNYFFQKSGYSGINISQKNFPIPYLGMNYPQGWDLRMRGDNQPPIRNQMTARHASRLMYEIATYQAVSQTTSMQIMSLLKIDLNPQVWKPEEYDSVDGFLGKGIYQNRQKIDFYSKVGWTNDSRLEVALIHHRSKNRAYIISVFGDGAAYGEDWEFFPIISRLVYERMFE</sequence>
<keyword evidence="4" id="KW-1185">Reference proteome</keyword>
<keyword evidence="1" id="KW-0472">Membrane</keyword>
<dbReference type="InterPro" id="IPR012338">
    <property type="entry name" value="Beta-lactam/transpept-like"/>
</dbReference>
<keyword evidence="1" id="KW-0812">Transmembrane</keyword>
<dbReference type="Proteomes" id="UP000032946">
    <property type="component" value="Chromosome"/>
</dbReference>
<dbReference type="InterPro" id="IPR045155">
    <property type="entry name" value="Beta-lactam_cat"/>
</dbReference>
<dbReference type="Pfam" id="PF13354">
    <property type="entry name" value="Beta-lactamase2"/>
    <property type="match status" value="1"/>
</dbReference>
<dbReference type="GO" id="GO:0030655">
    <property type="term" value="P:beta-lactam antibiotic catabolic process"/>
    <property type="evidence" value="ECO:0007669"/>
    <property type="project" value="InterPro"/>
</dbReference>
<accession>A0A9P1KC50</accession>
<evidence type="ECO:0000313" key="3">
    <source>
        <dbReference type="EMBL" id="CDM92862.1"/>
    </source>
</evidence>
<feature type="transmembrane region" description="Helical" evidence="1">
    <location>
        <begin position="40"/>
        <end position="65"/>
    </location>
</feature>
<feature type="domain" description="Beta-lactamase class A catalytic" evidence="2">
    <location>
        <begin position="152"/>
        <end position="395"/>
    </location>
</feature>